<proteinExistence type="predicted"/>
<keyword evidence="1" id="KW-0812">Transmembrane</keyword>
<dbReference type="Gramene" id="Tc02v2_t005340.1">
    <property type="protein sequence ID" value="Tc02v2_p005340.1"/>
    <property type="gene ID" value="Tc02v2_g005340"/>
</dbReference>
<dbReference type="AlphaFoldDB" id="A0AB32VXC9"/>
<keyword evidence="1" id="KW-1133">Transmembrane helix</keyword>
<reference evidence="3" key="2">
    <citation type="submission" date="2025-08" db="UniProtKB">
        <authorList>
            <consortium name="RefSeq"/>
        </authorList>
    </citation>
    <scope>IDENTIFICATION</scope>
</reference>
<accession>A0AB32VXC9</accession>
<feature type="transmembrane region" description="Helical" evidence="1">
    <location>
        <begin position="54"/>
        <end position="73"/>
    </location>
</feature>
<evidence type="ECO:0000313" key="2">
    <source>
        <dbReference type="Proteomes" id="UP000694886"/>
    </source>
</evidence>
<dbReference type="RefSeq" id="XP_017970065.1">
    <property type="nucleotide sequence ID" value="XM_018114576.1"/>
</dbReference>
<dbReference type="GeneID" id="108660566"/>
<dbReference type="PANTHER" id="PTHR33306:SF39">
    <property type="entry name" value="EXPRESSED PROTEIN"/>
    <property type="match status" value="1"/>
</dbReference>
<keyword evidence="1" id="KW-0472">Membrane</keyword>
<name>A0AB32VXC9_THECC</name>
<sequence length="97" mass="11098">MAYCHYGYCYCGRCHRPSSPLPFSVLLFLALALMLLALSSLIKFEIVMESAEDNMTWLVLLAALALLVLVRWLSSMDSCRRPHYCGCGRCTSWKYCY</sequence>
<evidence type="ECO:0000313" key="3">
    <source>
        <dbReference type="RefSeq" id="XP_017970065.1"/>
    </source>
</evidence>
<reference evidence="2" key="1">
    <citation type="journal article" date="1997" name="Nucleic Acids Res.">
        <title>tRNAscan-SE: a program for improved detection of transfer RNA genes in genomic sequence.</title>
        <authorList>
            <person name="Lowe T.M."/>
            <person name="Eddy S.R."/>
        </authorList>
    </citation>
    <scope>NUCLEOTIDE SEQUENCE [LARGE SCALE GENOMIC DNA]</scope>
    <source>
        <strain evidence="2">r\B97-61/B2</strain>
    </source>
</reference>
<evidence type="ECO:0000256" key="1">
    <source>
        <dbReference type="SAM" id="Phobius"/>
    </source>
</evidence>
<feature type="transmembrane region" description="Helical" evidence="1">
    <location>
        <begin position="21"/>
        <end position="42"/>
    </location>
</feature>
<dbReference type="KEGG" id="tcc:108660566"/>
<dbReference type="Proteomes" id="UP000694886">
    <property type="component" value="Chromosome 2"/>
</dbReference>
<protein>
    <submittedName>
        <fullName evidence="3">Uncharacterized protein LOC108660566</fullName>
    </submittedName>
</protein>
<gene>
    <name evidence="3" type="primary">LOC108660566</name>
</gene>
<dbReference type="PANTHER" id="PTHR33306">
    <property type="entry name" value="EXPRESSED PROTEIN-RELATED-RELATED"/>
    <property type="match status" value="1"/>
</dbReference>
<organism evidence="2 3">
    <name type="scientific">Theobroma cacao</name>
    <name type="common">Cacao</name>
    <name type="synonym">Cocoa</name>
    <dbReference type="NCBI Taxonomy" id="3641"/>
    <lineage>
        <taxon>Eukaryota</taxon>
        <taxon>Viridiplantae</taxon>
        <taxon>Streptophyta</taxon>
        <taxon>Embryophyta</taxon>
        <taxon>Tracheophyta</taxon>
        <taxon>Spermatophyta</taxon>
        <taxon>Magnoliopsida</taxon>
        <taxon>eudicotyledons</taxon>
        <taxon>Gunneridae</taxon>
        <taxon>Pentapetalae</taxon>
        <taxon>rosids</taxon>
        <taxon>malvids</taxon>
        <taxon>Malvales</taxon>
        <taxon>Malvaceae</taxon>
        <taxon>Byttnerioideae</taxon>
        <taxon>Theobroma</taxon>
    </lineage>
</organism>